<sequence length="45" mass="5102">MARLDSTLAPNLPTAHVADQITLDFAYWAKNGSDIATRWNEWLVK</sequence>
<accession>A0A656JWM1</accession>
<dbReference type="AlphaFoldDB" id="A0A656JWM1"/>
<gene>
    <name evidence="1" type="ORF">A245_19011</name>
</gene>
<comment type="caution">
    <text evidence="1">The sequence shown here is derived from an EMBL/GenBank/DDBJ whole genome shotgun (WGS) entry which is preliminary data.</text>
</comment>
<proteinExistence type="predicted"/>
<evidence type="ECO:0000313" key="2">
    <source>
        <dbReference type="Proteomes" id="UP000018849"/>
    </source>
</evidence>
<protein>
    <submittedName>
        <fullName evidence="1">Spermidine/putrescine ABC transporter periplasmic spermidine/putrescine-binding protein</fullName>
    </submittedName>
</protein>
<dbReference type="Gene3D" id="3.40.190.10">
    <property type="entry name" value="Periplasmic binding protein-like II"/>
    <property type="match status" value="1"/>
</dbReference>
<organism evidence="1 2">
    <name type="scientific">Pseudomonas syringae pv. actinidiae ICMP 19096</name>
    <dbReference type="NCBI Taxonomy" id="1194405"/>
    <lineage>
        <taxon>Bacteria</taxon>
        <taxon>Pseudomonadati</taxon>
        <taxon>Pseudomonadota</taxon>
        <taxon>Gammaproteobacteria</taxon>
        <taxon>Pseudomonadales</taxon>
        <taxon>Pseudomonadaceae</taxon>
        <taxon>Pseudomonas</taxon>
        <taxon>Pseudomonas syringae</taxon>
    </lineage>
</organism>
<dbReference type="EMBL" id="AOKF01001597">
    <property type="protein sequence ID" value="EPN58811.1"/>
    <property type="molecule type" value="Genomic_DNA"/>
</dbReference>
<dbReference type="Proteomes" id="UP000018849">
    <property type="component" value="Unassembled WGS sequence"/>
</dbReference>
<name>A0A656JWM1_PSESF</name>
<reference evidence="1 2" key="1">
    <citation type="journal article" date="2013" name="PLoS Pathog.">
        <title>Genomic analysis of the Kiwifruit pathogen Pseudomonas syringae pv. actinidiae provides insight into the origins of an emergent plant disease.</title>
        <authorList>
            <person name="McCann H.C."/>
            <person name="Rikkerink E.H."/>
            <person name="Bertels F."/>
            <person name="Fiers M."/>
            <person name="Lu A."/>
            <person name="Rees-George J."/>
            <person name="Andersen M.T."/>
            <person name="Gleave A.P."/>
            <person name="Haubold B."/>
            <person name="Wohlers M.W."/>
            <person name="Guttman D.S."/>
            <person name="Wang P.W."/>
            <person name="Straub C."/>
            <person name="Vanneste J.L."/>
            <person name="Rainey P.B."/>
            <person name="Templeton M.D."/>
        </authorList>
    </citation>
    <scope>NUCLEOTIDE SEQUENCE [LARGE SCALE GENOMIC DNA]</scope>
    <source>
        <strain evidence="1 2">ICMP 19096</strain>
    </source>
</reference>
<evidence type="ECO:0000313" key="1">
    <source>
        <dbReference type="EMBL" id="EPN58811.1"/>
    </source>
</evidence>